<proteinExistence type="predicted"/>
<reference evidence="3 4" key="1">
    <citation type="submission" date="2019-03" db="EMBL/GenBank/DDBJ databases">
        <title>Genomic Encyclopedia of Type Strains, Phase IV (KMG-IV): sequencing the most valuable type-strain genomes for metagenomic binning, comparative biology and taxonomic classification.</title>
        <authorList>
            <person name="Goeker M."/>
        </authorList>
    </citation>
    <scope>NUCLEOTIDE SEQUENCE [LARGE SCALE GENOMIC DNA]</scope>
    <source>
        <strain evidence="3 4">DSM 2781</strain>
    </source>
</reference>
<evidence type="ECO:0008006" key="5">
    <source>
        <dbReference type="Google" id="ProtNLM"/>
    </source>
</evidence>
<feature type="compositionally biased region" description="Pro residues" evidence="2">
    <location>
        <begin position="308"/>
        <end position="317"/>
    </location>
</feature>
<evidence type="ECO:0000313" key="4">
    <source>
        <dbReference type="Proteomes" id="UP000295733"/>
    </source>
</evidence>
<accession>A0A4R2NF50</accession>
<comment type="caution">
    <text evidence="3">The sequence shown here is derived from an EMBL/GenBank/DDBJ whole genome shotgun (WGS) entry which is preliminary data.</text>
</comment>
<feature type="region of interest" description="Disordered" evidence="2">
    <location>
        <begin position="299"/>
        <end position="324"/>
    </location>
</feature>
<gene>
    <name evidence="3" type="ORF">EV656_1249</name>
</gene>
<keyword evidence="4" id="KW-1185">Reference proteome</keyword>
<sequence length="422" mass="47983">MTKDTRDAFPVVLRFEGLHPEDLGGYEAHRLRKGGDLGHVDRTRSQLNRRLIGEADWAEQALAEIAEMRSENFAEELEALERRKRRKDLRRRLAEGPKDPWRASRHGPLREVILTANREWFEGDLSEFLGESDRNPREVAFEERAVAWLKHHFDDDVIHARADLDEQAYHIHAVIMPRATVEIKGATRRMLQPSIHPMIKDYEAAQDSVGAWFAEIGLTRGERRAQAIRNALASGQEPPKQRRHVRPAEWRRQEELRLARKATEVEDRRREVAAREDEAQAVIDYADAVAAGRMNEDGREVAPEPVKDAPPAPPVFPPDRKATGGFQRARKAFRMALRRLTARAEADARRRAEAEFAEALDSVQQAREAIAKAAQTLPQDLRERVGQALKIAVARTMRAERSAPGRDGRDPGRNLSGETGRR</sequence>
<dbReference type="EMBL" id="SLXL01000024">
    <property type="protein sequence ID" value="TCP19959.1"/>
    <property type="molecule type" value="Genomic_DNA"/>
</dbReference>
<organism evidence="3 4">
    <name type="scientific">Rhodovulum adriaticum</name>
    <name type="common">Rhodopseudomonas adriatica</name>
    <dbReference type="NCBI Taxonomy" id="35804"/>
    <lineage>
        <taxon>Bacteria</taxon>
        <taxon>Pseudomonadati</taxon>
        <taxon>Pseudomonadota</taxon>
        <taxon>Alphaproteobacteria</taxon>
        <taxon>Rhodobacterales</taxon>
        <taxon>Paracoccaceae</taxon>
        <taxon>Rhodovulum</taxon>
    </lineage>
</organism>
<feature type="compositionally biased region" description="Basic and acidic residues" evidence="2">
    <location>
        <begin position="397"/>
        <end position="412"/>
    </location>
</feature>
<protein>
    <recommendedName>
        <fullName evidence="5">Plasmid recombination enzyme</fullName>
    </recommendedName>
</protein>
<dbReference type="AlphaFoldDB" id="A0A4R2NF50"/>
<feature type="coiled-coil region" evidence="1">
    <location>
        <begin position="58"/>
        <end position="90"/>
    </location>
</feature>
<evidence type="ECO:0000313" key="3">
    <source>
        <dbReference type="EMBL" id="TCP19959.1"/>
    </source>
</evidence>
<evidence type="ECO:0000256" key="1">
    <source>
        <dbReference type="SAM" id="Coils"/>
    </source>
</evidence>
<dbReference type="CDD" id="cd17242">
    <property type="entry name" value="MobM_relaxase"/>
    <property type="match status" value="1"/>
</dbReference>
<dbReference type="OrthoDB" id="7586183at2"/>
<dbReference type="Gene3D" id="3.30.930.30">
    <property type="match status" value="1"/>
</dbReference>
<feature type="region of interest" description="Disordered" evidence="2">
    <location>
        <begin position="396"/>
        <end position="422"/>
    </location>
</feature>
<name>A0A4R2NF50_RHOAD</name>
<keyword evidence="1" id="KW-0175">Coiled coil</keyword>
<dbReference type="RefSeq" id="WP_132605805.1">
    <property type="nucleotide sequence ID" value="NZ_NRRP01000058.1"/>
</dbReference>
<dbReference type="Proteomes" id="UP000295733">
    <property type="component" value="Unassembled WGS sequence"/>
</dbReference>
<evidence type="ECO:0000256" key="2">
    <source>
        <dbReference type="SAM" id="MobiDB-lite"/>
    </source>
</evidence>